<proteinExistence type="predicted"/>
<dbReference type="Proteomes" id="UP000193689">
    <property type="component" value="Unassembled WGS sequence"/>
</dbReference>
<comment type="caution">
    <text evidence="2">The sequence shown here is derived from an EMBL/GenBank/DDBJ whole genome shotgun (WGS) entry which is preliminary data.</text>
</comment>
<gene>
    <name evidence="2" type="ORF">BCR38DRAFT_220779</name>
</gene>
<evidence type="ECO:0000313" key="2">
    <source>
        <dbReference type="EMBL" id="ORY63069.1"/>
    </source>
</evidence>
<sequence>MPHAAARDRRARPPVGSASQVFEGSPKIICKISRRFLTVSILPTTGSLLRPSAVLAPRFRPHPDFTPQLRQAATDYNDSNPEHYRSRRGLNIQTISSNSSGLRHVFSAEQARDEARRGIRKCASNPLPLCSSSGARFWYRWGSCLHCPRTAIWSLTRRWIQPIPRSG</sequence>
<feature type="region of interest" description="Disordered" evidence="1">
    <location>
        <begin position="1"/>
        <end position="20"/>
    </location>
</feature>
<protein>
    <submittedName>
        <fullName evidence="2">Uncharacterized protein</fullName>
    </submittedName>
</protein>
<dbReference type="AlphaFoldDB" id="A0A1Y2DV51"/>
<accession>A0A1Y2DV51</accession>
<keyword evidence="3" id="KW-1185">Reference proteome</keyword>
<name>A0A1Y2DV51_9PEZI</name>
<reference evidence="2 3" key="1">
    <citation type="submission" date="2016-07" db="EMBL/GenBank/DDBJ databases">
        <title>Pervasive Adenine N6-methylation of Active Genes in Fungi.</title>
        <authorList>
            <consortium name="DOE Joint Genome Institute"/>
            <person name="Mondo S.J."/>
            <person name="Dannebaum R.O."/>
            <person name="Kuo R.C."/>
            <person name="Labutti K."/>
            <person name="Haridas S."/>
            <person name="Kuo A."/>
            <person name="Salamov A."/>
            <person name="Ahrendt S.R."/>
            <person name="Lipzen A."/>
            <person name="Sullivan W."/>
            <person name="Andreopoulos W.B."/>
            <person name="Clum A."/>
            <person name="Lindquist E."/>
            <person name="Daum C."/>
            <person name="Ramamoorthy G.K."/>
            <person name="Gryganskyi A."/>
            <person name="Culley D."/>
            <person name="Magnuson J.K."/>
            <person name="James T.Y."/>
            <person name="O'Malley M.A."/>
            <person name="Stajich J.E."/>
            <person name="Spatafora J.W."/>
            <person name="Visel A."/>
            <person name="Grigoriev I.V."/>
        </authorList>
    </citation>
    <scope>NUCLEOTIDE SEQUENCE [LARGE SCALE GENOMIC DNA]</scope>
    <source>
        <strain evidence="2 3">CBS 129021</strain>
    </source>
</reference>
<dbReference type="RefSeq" id="XP_040714726.1">
    <property type="nucleotide sequence ID" value="XM_040854248.1"/>
</dbReference>
<dbReference type="EMBL" id="MCFJ01000008">
    <property type="protein sequence ID" value="ORY63069.1"/>
    <property type="molecule type" value="Genomic_DNA"/>
</dbReference>
<organism evidence="2 3">
    <name type="scientific">Pseudomassariella vexata</name>
    <dbReference type="NCBI Taxonomy" id="1141098"/>
    <lineage>
        <taxon>Eukaryota</taxon>
        <taxon>Fungi</taxon>
        <taxon>Dikarya</taxon>
        <taxon>Ascomycota</taxon>
        <taxon>Pezizomycotina</taxon>
        <taxon>Sordariomycetes</taxon>
        <taxon>Xylariomycetidae</taxon>
        <taxon>Amphisphaeriales</taxon>
        <taxon>Pseudomassariaceae</taxon>
        <taxon>Pseudomassariella</taxon>
    </lineage>
</organism>
<evidence type="ECO:0000313" key="3">
    <source>
        <dbReference type="Proteomes" id="UP000193689"/>
    </source>
</evidence>
<evidence type="ECO:0000256" key="1">
    <source>
        <dbReference type="SAM" id="MobiDB-lite"/>
    </source>
</evidence>
<dbReference type="GeneID" id="63770460"/>
<dbReference type="InParanoid" id="A0A1Y2DV51"/>